<dbReference type="Gene3D" id="3.40.50.1820">
    <property type="entry name" value="alpha/beta hydrolase"/>
    <property type="match status" value="1"/>
</dbReference>
<keyword evidence="10" id="KW-1185">Reference proteome</keyword>
<dbReference type="InterPro" id="IPR050654">
    <property type="entry name" value="AChE-related_enzymes"/>
</dbReference>
<dbReference type="GeneID" id="100908090"/>
<reference evidence="11" key="1">
    <citation type="submission" date="2025-08" db="UniProtKB">
        <authorList>
            <consortium name="RefSeq"/>
        </authorList>
    </citation>
    <scope>IDENTIFICATION</scope>
</reference>
<dbReference type="KEGG" id="goe:100908090"/>
<dbReference type="InterPro" id="IPR029058">
    <property type="entry name" value="AB_hydrolase_fold"/>
</dbReference>
<dbReference type="GO" id="GO:0003990">
    <property type="term" value="F:acetylcholinesterase activity"/>
    <property type="evidence" value="ECO:0007669"/>
    <property type="project" value="UniProtKB-EC"/>
</dbReference>
<keyword evidence="2" id="KW-0719">Serine esterase</keyword>
<organism evidence="10 11">
    <name type="scientific">Galendromus occidentalis</name>
    <name type="common">western predatory mite</name>
    <dbReference type="NCBI Taxonomy" id="34638"/>
    <lineage>
        <taxon>Eukaryota</taxon>
        <taxon>Metazoa</taxon>
        <taxon>Ecdysozoa</taxon>
        <taxon>Arthropoda</taxon>
        <taxon>Chelicerata</taxon>
        <taxon>Arachnida</taxon>
        <taxon>Acari</taxon>
        <taxon>Parasitiformes</taxon>
        <taxon>Mesostigmata</taxon>
        <taxon>Gamasina</taxon>
        <taxon>Phytoseioidea</taxon>
        <taxon>Phytoseiidae</taxon>
        <taxon>Typhlodrominae</taxon>
        <taxon>Galendromus</taxon>
    </lineage>
</organism>
<dbReference type="GO" id="GO:0006581">
    <property type="term" value="P:acetylcholine catabolic process"/>
    <property type="evidence" value="ECO:0007669"/>
    <property type="project" value="TreeGrafter"/>
</dbReference>
<dbReference type="SUPFAM" id="SSF53474">
    <property type="entry name" value="alpha/beta-Hydrolases"/>
    <property type="match status" value="1"/>
</dbReference>
<dbReference type="PRINTS" id="PR00878">
    <property type="entry name" value="CHOLNESTRASE"/>
</dbReference>
<evidence type="ECO:0000256" key="4">
    <source>
        <dbReference type="ARBA" id="ARBA00023157"/>
    </source>
</evidence>
<name>A0AAJ6VYX2_9ACAR</name>
<keyword evidence="5" id="KW-0325">Glycoprotein</keyword>
<comment type="similarity">
    <text evidence="1">Belongs to the type-B carboxylesterase/lipase family.</text>
</comment>
<dbReference type="PANTHER" id="PTHR43918:SF4">
    <property type="entry name" value="CARBOXYLIC ESTER HYDROLASE"/>
    <property type="match status" value="1"/>
</dbReference>
<dbReference type="AlphaFoldDB" id="A0AAJ6VYX2"/>
<feature type="active site" description="Charge relay system" evidence="7">
    <location>
        <position position="419"/>
    </location>
</feature>
<gene>
    <name evidence="11" type="primary">LOC100908090</name>
</gene>
<feature type="active site" description="Charge relay system" evidence="7">
    <location>
        <position position="531"/>
    </location>
</feature>
<dbReference type="InterPro" id="IPR002018">
    <property type="entry name" value="CarbesteraseB"/>
</dbReference>
<evidence type="ECO:0000256" key="7">
    <source>
        <dbReference type="PIRSR" id="PIRSR600997-1"/>
    </source>
</evidence>
<feature type="chain" id="PRO_5042484505" evidence="8">
    <location>
        <begin position="20"/>
        <end position="640"/>
    </location>
</feature>
<keyword evidence="4" id="KW-1015">Disulfide bond</keyword>
<sequence length="640" mass="70635">MSKTFSIGLLLCICTLGNAMPAGNFRNTSRNSKVTSRSLKFDPELSQESPFPLTNLTEDAMEVIASLKNDLLSSDVNSLTDSEDSDESHASGSVNYPRVNLTSGLWNGKWLEVPELQTGVETFFGVRYAQPPVGDLRFKHPMPIAYIGERNATVMGPACIQRDEFFIRRNMSYRFHPMSEDCLHLNIYKPKNARGLPIALHFFGGSFYGGYNGHYIHDPEQLVAQEKVIVVTANYRVGPLGFLYLNSSHAPGNAGIYDMLLAARFIKQNAEALGGDPEKLTLWGQSAGAIAVSMLMSSPLAEGLFNRAILQSGSAPSAALSLHMNSASNGIYAASVLGCRSSADEVDERDIDEIATCMKLIDGKKFFDTLQSAAGDQFLVNFQAMAGIDDLIPEYPFRGAQSKLNAGIEEVLIGTIQNEGGMFANSAMERAGYDTPSAENFLALAWFMLKSVLSVPAHFVRRAVFTYIRDDSEDVEELQDSMSALLGDVLFECPADLYSTFMDNQGVKVYRYMWAHRPSTSAWPEYIGPTHYDDIGFTMGSQLHIKDRAETSGQASHGFLDCFSRGITEAEESLLRESLSMIGNFLRTGSPSIPFSPLYPWPQYQEDGRDTIRINLLNSTLMHGPKSHHCQVWKSFLSNS</sequence>
<feature type="signal peptide" evidence="8">
    <location>
        <begin position="1"/>
        <end position="19"/>
    </location>
</feature>
<evidence type="ECO:0000256" key="2">
    <source>
        <dbReference type="ARBA" id="ARBA00022487"/>
    </source>
</evidence>
<dbReference type="Proteomes" id="UP000694867">
    <property type="component" value="Unplaced"/>
</dbReference>
<feature type="domain" description="Carboxylesterase type B" evidence="9">
    <location>
        <begin position="97"/>
        <end position="633"/>
    </location>
</feature>
<evidence type="ECO:0000259" key="9">
    <source>
        <dbReference type="Pfam" id="PF00135"/>
    </source>
</evidence>
<keyword evidence="8" id="KW-0732">Signal</keyword>
<keyword evidence="3" id="KW-0378">Hydrolase</keyword>
<evidence type="ECO:0000256" key="3">
    <source>
        <dbReference type="ARBA" id="ARBA00022801"/>
    </source>
</evidence>
<evidence type="ECO:0000313" key="10">
    <source>
        <dbReference type="Proteomes" id="UP000694867"/>
    </source>
</evidence>
<comment type="catalytic activity">
    <reaction evidence="6">
        <text>acetylcholine + H2O = choline + acetate + H(+)</text>
        <dbReference type="Rhea" id="RHEA:17561"/>
        <dbReference type="ChEBI" id="CHEBI:15354"/>
        <dbReference type="ChEBI" id="CHEBI:15355"/>
        <dbReference type="ChEBI" id="CHEBI:15377"/>
        <dbReference type="ChEBI" id="CHEBI:15378"/>
        <dbReference type="ChEBI" id="CHEBI:30089"/>
        <dbReference type="EC" id="3.1.1.7"/>
    </reaction>
</comment>
<dbReference type="PANTHER" id="PTHR43918">
    <property type="entry name" value="ACETYLCHOLINESTERASE"/>
    <property type="match status" value="1"/>
</dbReference>
<evidence type="ECO:0000313" key="11">
    <source>
        <dbReference type="RefSeq" id="XP_003744479.1"/>
    </source>
</evidence>
<dbReference type="RefSeq" id="XP_003744479.1">
    <property type="nucleotide sequence ID" value="XM_003744431.1"/>
</dbReference>
<dbReference type="Pfam" id="PF00135">
    <property type="entry name" value="COesterase"/>
    <property type="match status" value="1"/>
</dbReference>
<dbReference type="InterPro" id="IPR000997">
    <property type="entry name" value="Cholinesterase"/>
</dbReference>
<feature type="active site" description="Acyl-ester intermediate" evidence="7">
    <location>
        <position position="286"/>
    </location>
</feature>
<evidence type="ECO:0000256" key="1">
    <source>
        <dbReference type="ARBA" id="ARBA00005964"/>
    </source>
</evidence>
<dbReference type="GO" id="GO:0005886">
    <property type="term" value="C:plasma membrane"/>
    <property type="evidence" value="ECO:0007669"/>
    <property type="project" value="TreeGrafter"/>
</dbReference>
<protein>
    <submittedName>
        <fullName evidence="11">Cholinesterase 1-like</fullName>
    </submittedName>
</protein>
<dbReference type="GO" id="GO:0019695">
    <property type="term" value="P:choline metabolic process"/>
    <property type="evidence" value="ECO:0007669"/>
    <property type="project" value="TreeGrafter"/>
</dbReference>
<evidence type="ECO:0000256" key="6">
    <source>
        <dbReference type="ARBA" id="ARBA00048484"/>
    </source>
</evidence>
<accession>A0AAJ6VYX2</accession>
<evidence type="ECO:0000256" key="5">
    <source>
        <dbReference type="ARBA" id="ARBA00023180"/>
    </source>
</evidence>
<evidence type="ECO:0000256" key="8">
    <source>
        <dbReference type="SAM" id="SignalP"/>
    </source>
</evidence>
<proteinExistence type="inferred from homology"/>
<dbReference type="GO" id="GO:0005615">
    <property type="term" value="C:extracellular space"/>
    <property type="evidence" value="ECO:0007669"/>
    <property type="project" value="TreeGrafter"/>
</dbReference>